<organism evidence="2 3">
    <name type="scientific">Paenibacillus farraposensis</name>
    <dbReference type="NCBI Taxonomy" id="2807095"/>
    <lineage>
        <taxon>Bacteria</taxon>
        <taxon>Bacillati</taxon>
        <taxon>Bacillota</taxon>
        <taxon>Bacilli</taxon>
        <taxon>Bacillales</taxon>
        <taxon>Paenibacillaceae</taxon>
        <taxon>Paenibacillus</taxon>
    </lineage>
</organism>
<protein>
    <submittedName>
        <fullName evidence="2">Uncharacterized protein</fullName>
    </submittedName>
</protein>
<gene>
    <name evidence="2" type="ORF">ACFQ5D_20780</name>
</gene>
<evidence type="ECO:0000313" key="3">
    <source>
        <dbReference type="Proteomes" id="UP001597340"/>
    </source>
</evidence>
<keyword evidence="1" id="KW-0812">Transmembrane</keyword>
<sequence>MFRNRKGKKFNKKQRYQKNELSFSERTTRLVLVLTIIGGIFGFIGSFYLDFFVYSFSSRVPLEFSIGAEHIVLICLGISLTMIIGNIIVYIWREFNSFNLQTNLVEVIEQKIKKANQAYSNIFKSINMNLSISSIIIVVFIVVRSFYVKDRLVIGMTLIFTFLVLSIIILFCIKKKYKFDPKKILNLITRISIMRVWVFVIISFLWSLFGIITMIPKQPIDIKFENSNIVIDSDNYPPQNVSITFMSFDRKGTPLAKKIRLKEDDFKVAFQEVIENPNTNDDYLYQLRKSSPSSDQVIQMGNTMYNYRYKLDYRKYIKEGENFVRITFDAKGLSSNKNTTIVTPIIYKDKKYDIQQNEFHIK</sequence>
<dbReference type="EMBL" id="JBHTNZ010000042">
    <property type="protein sequence ID" value="MFD1463735.1"/>
    <property type="molecule type" value="Genomic_DNA"/>
</dbReference>
<comment type="caution">
    <text evidence="2">The sequence shown here is derived from an EMBL/GenBank/DDBJ whole genome shotgun (WGS) entry which is preliminary data.</text>
</comment>
<name>A0ABW4DLF0_9BACL</name>
<feature type="transmembrane region" description="Helical" evidence="1">
    <location>
        <begin position="30"/>
        <end position="51"/>
    </location>
</feature>
<feature type="transmembrane region" description="Helical" evidence="1">
    <location>
        <begin position="126"/>
        <end position="147"/>
    </location>
</feature>
<feature type="transmembrane region" description="Helical" evidence="1">
    <location>
        <begin position="71"/>
        <end position="92"/>
    </location>
</feature>
<keyword evidence="3" id="KW-1185">Reference proteome</keyword>
<dbReference type="RefSeq" id="WP_229525126.1">
    <property type="nucleotide sequence ID" value="NZ_JAFFQR010000087.1"/>
</dbReference>
<accession>A0ABW4DLF0</accession>
<evidence type="ECO:0000256" key="1">
    <source>
        <dbReference type="SAM" id="Phobius"/>
    </source>
</evidence>
<keyword evidence="1" id="KW-0472">Membrane</keyword>
<feature type="transmembrane region" description="Helical" evidence="1">
    <location>
        <begin position="153"/>
        <end position="173"/>
    </location>
</feature>
<feature type="transmembrane region" description="Helical" evidence="1">
    <location>
        <begin position="194"/>
        <end position="215"/>
    </location>
</feature>
<reference evidence="3" key="1">
    <citation type="journal article" date="2019" name="Int. J. Syst. Evol. Microbiol.">
        <title>The Global Catalogue of Microorganisms (GCM) 10K type strain sequencing project: providing services to taxonomists for standard genome sequencing and annotation.</title>
        <authorList>
            <consortium name="The Broad Institute Genomics Platform"/>
            <consortium name="The Broad Institute Genome Sequencing Center for Infectious Disease"/>
            <person name="Wu L."/>
            <person name="Ma J."/>
        </authorList>
    </citation>
    <scope>NUCLEOTIDE SEQUENCE [LARGE SCALE GENOMIC DNA]</scope>
    <source>
        <strain evidence="3">CCM 9147</strain>
    </source>
</reference>
<dbReference type="Proteomes" id="UP001597340">
    <property type="component" value="Unassembled WGS sequence"/>
</dbReference>
<keyword evidence="1" id="KW-1133">Transmembrane helix</keyword>
<proteinExistence type="predicted"/>
<evidence type="ECO:0000313" key="2">
    <source>
        <dbReference type="EMBL" id="MFD1463735.1"/>
    </source>
</evidence>